<keyword evidence="1" id="KW-0255">Endonuclease</keyword>
<dbReference type="Gene3D" id="3.30.2310.20">
    <property type="entry name" value="RelE-like"/>
    <property type="match status" value="1"/>
</dbReference>
<dbReference type="Proteomes" id="UP000199031">
    <property type="component" value="Unassembled WGS sequence"/>
</dbReference>
<reference evidence="1 2" key="1">
    <citation type="submission" date="2016-10" db="EMBL/GenBank/DDBJ databases">
        <authorList>
            <person name="de Groot N.N."/>
        </authorList>
    </citation>
    <scope>NUCLEOTIDE SEQUENCE [LARGE SCALE GENOMIC DNA]</scope>
    <source>
        <strain evidence="1 2">DSM 28286</strain>
    </source>
</reference>
<gene>
    <name evidence="1" type="ORF">SAMN05444277_104110</name>
</gene>
<protein>
    <submittedName>
        <fullName evidence="1">mRNA-degrading endonuclease (mRNA interferase) YafQ, toxin component of the YafQ-DinJ toxin-antitoxin module</fullName>
    </submittedName>
</protein>
<dbReference type="STRING" id="1465490.SAMN05444277_104110"/>
<dbReference type="OrthoDB" id="9810066at2"/>
<evidence type="ECO:0000313" key="1">
    <source>
        <dbReference type="EMBL" id="SFQ00305.1"/>
    </source>
</evidence>
<name>A0A1I5UYF5_9BACT</name>
<keyword evidence="2" id="KW-1185">Reference proteome</keyword>
<dbReference type="GO" id="GO:0004519">
    <property type="term" value="F:endonuclease activity"/>
    <property type="evidence" value="ECO:0007669"/>
    <property type="project" value="UniProtKB-KW"/>
</dbReference>
<dbReference type="InterPro" id="IPR004386">
    <property type="entry name" value="Toxin_YafQ-like"/>
</dbReference>
<dbReference type="Pfam" id="PF15738">
    <property type="entry name" value="YafQ_toxin"/>
    <property type="match status" value="1"/>
</dbReference>
<organism evidence="1 2">
    <name type="scientific">Parafilimonas terrae</name>
    <dbReference type="NCBI Taxonomy" id="1465490"/>
    <lineage>
        <taxon>Bacteria</taxon>
        <taxon>Pseudomonadati</taxon>
        <taxon>Bacteroidota</taxon>
        <taxon>Chitinophagia</taxon>
        <taxon>Chitinophagales</taxon>
        <taxon>Chitinophagaceae</taxon>
        <taxon>Parafilimonas</taxon>
    </lineage>
</organism>
<evidence type="ECO:0000313" key="2">
    <source>
        <dbReference type="Proteomes" id="UP000199031"/>
    </source>
</evidence>
<keyword evidence="1" id="KW-0378">Hydrolase</keyword>
<proteinExistence type="predicted"/>
<sequence>MKIELSAKFRKAYRKLSVRKPDIATIALEKILLFSQQPNNPILKFHKLQGDYNGQYSFSVAYDVRIIVDLIDSDTAVLTMIGSHDEVY</sequence>
<dbReference type="EMBL" id="FOXQ01000004">
    <property type="protein sequence ID" value="SFQ00305.1"/>
    <property type="molecule type" value="Genomic_DNA"/>
</dbReference>
<keyword evidence="1" id="KW-0540">Nuclease</keyword>
<dbReference type="AlphaFoldDB" id="A0A1I5UYF5"/>
<accession>A0A1I5UYF5</accession>
<dbReference type="InterPro" id="IPR035093">
    <property type="entry name" value="RelE/ParE_toxin_dom_sf"/>
</dbReference>
<dbReference type="SUPFAM" id="SSF143011">
    <property type="entry name" value="RelE-like"/>
    <property type="match status" value="1"/>
</dbReference>
<dbReference type="RefSeq" id="WP_090657315.1">
    <property type="nucleotide sequence ID" value="NZ_FOXQ01000004.1"/>
</dbReference>